<dbReference type="EMBL" id="LJZR01000003">
    <property type="protein sequence ID" value="KPQ37136.1"/>
    <property type="molecule type" value="Genomic_DNA"/>
</dbReference>
<dbReference type="InterPro" id="IPR052732">
    <property type="entry name" value="Cell-binding_unc_protein"/>
</dbReference>
<dbReference type="PANTHER" id="PTHR43883">
    <property type="entry name" value="SLR0207 PROTEIN"/>
    <property type="match status" value="1"/>
</dbReference>
<dbReference type="SUPFAM" id="SSF56112">
    <property type="entry name" value="Protein kinase-like (PK-like)"/>
    <property type="match status" value="1"/>
</dbReference>
<name>A0A0P8A2E5_9CYAN</name>
<sequence length="348" mass="39968">MADSALPPIVQQMLRADFYPHPVTEPIGFMQTHVSQVLLTGDYVYKIKKPVNFGFLDYSTLAKRKHFCEEEIRLNQRGAGSLYLGVVPLTQSGEKFELDGEGDPVEYAVKMRQFPQSALMSDRFERGLVDEAKIRELATTVAQFHSKTETSDHIRTYGTIPAIRQSIDENYEQTVDFVGGESVDKPQTQQQFDETKAYTDEFFETQQTLFQKRLDQDRIRACHGDLHLGNICEWEDQIYLFDCIEFNEPFRFVDTMFDIAYIVMDLEVAGREDLSKIFLNQYVEETGDYEGLEILPLYVSRQSYVRAKVTSFMLGDPSVSAADKQAASEKAAKYYRLAWSYVQKKTVA</sequence>
<organism evidence="1 2">
    <name type="scientific">Phormidesmis priestleyi Ana</name>
    <dbReference type="NCBI Taxonomy" id="1666911"/>
    <lineage>
        <taxon>Bacteria</taxon>
        <taxon>Bacillati</taxon>
        <taxon>Cyanobacteriota</taxon>
        <taxon>Cyanophyceae</taxon>
        <taxon>Leptolyngbyales</taxon>
        <taxon>Leptolyngbyaceae</taxon>
        <taxon>Phormidesmis</taxon>
    </lineage>
</organism>
<protein>
    <recommendedName>
        <fullName evidence="3">Aminoglycoside phosphotransferase domain-containing protein</fullName>
    </recommendedName>
</protein>
<evidence type="ECO:0000313" key="2">
    <source>
        <dbReference type="Proteomes" id="UP000050465"/>
    </source>
</evidence>
<reference evidence="1 2" key="1">
    <citation type="submission" date="2015-09" db="EMBL/GenBank/DDBJ databases">
        <title>Identification and resolution of microdiversity through metagenomic sequencing of parallel consortia.</title>
        <authorList>
            <person name="Nelson W.C."/>
            <person name="Romine M.F."/>
            <person name="Lindemann S.R."/>
        </authorList>
    </citation>
    <scope>NUCLEOTIDE SEQUENCE [LARGE SCALE GENOMIC DNA]</scope>
    <source>
        <strain evidence="1">Ana</strain>
    </source>
</reference>
<evidence type="ECO:0000313" key="1">
    <source>
        <dbReference type="EMBL" id="KPQ37136.1"/>
    </source>
</evidence>
<comment type="caution">
    <text evidence="1">The sequence shown here is derived from an EMBL/GenBank/DDBJ whole genome shotgun (WGS) entry which is preliminary data.</text>
</comment>
<dbReference type="AlphaFoldDB" id="A0A0P8A2E5"/>
<dbReference type="PANTHER" id="PTHR43883:SF1">
    <property type="entry name" value="GLUCONOKINASE"/>
    <property type="match status" value="1"/>
</dbReference>
<dbReference type="Gene3D" id="3.90.1200.10">
    <property type="match status" value="1"/>
</dbReference>
<accession>A0A0P8A2E5</accession>
<dbReference type="STRING" id="1666911.HLUCCA11_04225"/>
<proteinExistence type="predicted"/>
<dbReference type="PATRIC" id="fig|1666911.3.peg.3698"/>
<evidence type="ECO:0008006" key="3">
    <source>
        <dbReference type="Google" id="ProtNLM"/>
    </source>
</evidence>
<gene>
    <name evidence="1" type="ORF">HLUCCA11_04225</name>
</gene>
<dbReference type="InterPro" id="IPR011009">
    <property type="entry name" value="Kinase-like_dom_sf"/>
</dbReference>
<dbReference type="Proteomes" id="UP000050465">
    <property type="component" value="Unassembled WGS sequence"/>
</dbReference>